<dbReference type="Pfam" id="PF00149">
    <property type="entry name" value="Metallophos"/>
    <property type="match status" value="1"/>
</dbReference>
<evidence type="ECO:0000313" key="3">
    <source>
        <dbReference type="Proteomes" id="UP001422074"/>
    </source>
</evidence>
<proteinExistence type="predicted"/>
<accession>A0ABU9WWC0</accession>
<dbReference type="Gene3D" id="3.60.21.10">
    <property type="match status" value="1"/>
</dbReference>
<reference evidence="2 3" key="1">
    <citation type="submission" date="2024-05" db="EMBL/GenBank/DDBJ databases">
        <title>Sinomonas sp. nov., isolated from a waste landfill.</title>
        <authorList>
            <person name="Zhao Y."/>
        </authorList>
    </citation>
    <scope>NUCLEOTIDE SEQUENCE [LARGE SCALE GENOMIC DNA]</scope>
    <source>
        <strain evidence="2 3">CCTCC AB2014300</strain>
    </source>
</reference>
<name>A0ABU9WWC0_9MICC</name>
<evidence type="ECO:0000259" key="1">
    <source>
        <dbReference type="Pfam" id="PF00149"/>
    </source>
</evidence>
<dbReference type="EMBL" id="JBDFRB010000001">
    <property type="protein sequence ID" value="MEN2743381.1"/>
    <property type="molecule type" value="Genomic_DNA"/>
</dbReference>
<dbReference type="Proteomes" id="UP001422074">
    <property type="component" value="Unassembled WGS sequence"/>
</dbReference>
<evidence type="ECO:0000313" key="2">
    <source>
        <dbReference type="EMBL" id="MEN2743381.1"/>
    </source>
</evidence>
<keyword evidence="3" id="KW-1185">Reference proteome</keyword>
<dbReference type="CDD" id="cd00838">
    <property type="entry name" value="MPP_superfamily"/>
    <property type="match status" value="1"/>
</dbReference>
<dbReference type="SUPFAM" id="SSF56300">
    <property type="entry name" value="Metallo-dependent phosphatases"/>
    <property type="match status" value="1"/>
</dbReference>
<protein>
    <submittedName>
        <fullName evidence="2">Metallophosphoesterase</fullName>
    </submittedName>
</protein>
<comment type="caution">
    <text evidence="2">The sequence shown here is derived from an EMBL/GenBank/DDBJ whole genome shotgun (WGS) entry which is preliminary data.</text>
</comment>
<feature type="domain" description="Calcineurin-like phosphoesterase" evidence="1">
    <location>
        <begin position="4"/>
        <end position="208"/>
    </location>
</feature>
<organism evidence="2 3">
    <name type="scientific">Sinomonas halotolerans</name>
    <dbReference type="NCBI Taxonomy" id="1644133"/>
    <lineage>
        <taxon>Bacteria</taxon>
        <taxon>Bacillati</taxon>
        <taxon>Actinomycetota</taxon>
        <taxon>Actinomycetes</taxon>
        <taxon>Micrococcales</taxon>
        <taxon>Micrococcaceae</taxon>
        <taxon>Sinomonas</taxon>
    </lineage>
</organism>
<sequence length="309" mass="34110">MRARFAVAGDWHGNTQAARAAVRTLRDHGITNLLHVGDLAVRWPGPKKGRFDSRLEQQLADAGIRMLFIDGNHDNHLELRELPSQPDGTRRLSDHISYIPRGAVLDIGGLRVGGLGGAFSVDRQWRTEGKDLWADLEEPTEEEAARLIAAGPVDILLFHDAPACFRGLESKFNLPQAVAAHATRTRELLQGVLEAMRPKAVFSGHWHQRRTHTAQWPDGTSTQLHALADDSSWAGNLVEVRAHDSGAVEVLPLVVGSKPQRDPEEEAPYAQTLAQVPQVTLDRPSVEILDEMRQDRIGGLGAEDPHREE</sequence>
<dbReference type="RefSeq" id="WP_345882874.1">
    <property type="nucleotide sequence ID" value="NZ_JBDFRB010000001.1"/>
</dbReference>
<dbReference type="InterPro" id="IPR029052">
    <property type="entry name" value="Metallo-depent_PP-like"/>
</dbReference>
<dbReference type="InterPro" id="IPR004843">
    <property type="entry name" value="Calcineurin-like_PHP"/>
</dbReference>
<gene>
    <name evidence="2" type="ORF">ABCQ75_02355</name>
</gene>